<feature type="compositionally biased region" description="Acidic residues" evidence="1">
    <location>
        <begin position="206"/>
        <end position="234"/>
    </location>
</feature>
<evidence type="ECO:0000256" key="1">
    <source>
        <dbReference type="SAM" id="MobiDB-lite"/>
    </source>
</evidence>
<dbReference type="Proteomes" id="UP000094236">
    <property type="component" value="Unassembled WGS sequence"/>
</dbReference>
<feature type="region of interest" description="Disordered" evidence="1">
    <location>
        <begin position="206"/>
        <end position="238"/>
    </location>
</feature>
<keyword evidence="4" id="KW-1185">Reference proteome</keyword>
<protein>
    <recommendedName>
        <fullName evidence="2">Cyclin-D1-binding protein 1-like N-terminal domain-containing protein</fullName>
    </recommendedName>
</protein>
<dbReference type="GO" id="GO:0005634">
    <property type="term" value="C:nucleus"/>
    <property type="evidence" value="ECO:0007669"/>
    <property type="project" value="TreeGrafter"/>
</dbReference>
<dbReference type="Gene3D" id="1.20.1420.10">
    <property type="entry name" value="Talin, central domain"/>
    <property type="match status" value="1"/>
</dbReference>
<evidence type="ECO:0000313" key="4">
    <source>
        <dbReference type="Proteomes" id="UP000094236"/>
    </source>
</evidence>
<dbReference type="AlphaFoldDB" id="A0A1E4TNF9"/>
<name>A0A1E4TNF9_PACTA</name>
<evidence type="ECO:0000259" key="2">
    <source>
        <dbReference type="Pfam" id="PF13324"/>
    </source>
</evidence>
<dbReference type="EMBL" id="KV454018">
    <property type="protein sequence ID" value="ODV93208.1"/>
    <property type="molecule type" value="Genomic_DNA"/>
</dbReference>
<dbReference type="STRING" id="669874.A0A1E4TNF9"/>
<organism evidence="3 4">
    <name type="scientific">Pachysolen tannophilus NRRL Y-2460</name>
    <dbReference type="NCBI Taxonomy" id="669874"/>
    <lineage>
        <taxon>Eukaryota</taxon>
        <taxon>Fungi</taxon>
        <taxon>Dikarya</taxon>
        <taxon>Ascomycota</taxon>
        <taxon>Saccharomycotina</taxon>
        <taxon>Pichiomycetes</taxon>
        <taxon>Pachysolenaceae</taxon>
        <taxon>Pachysolen</taxon>
    </lineage>
</organism>
<dbReference type="Gene3D" id="1.20.1410.10">
    <property type="entry name" value="I/LWEQ domain"/>
    <property type="match status" value="1"/>
</dbReference>
<dbReference type="OrthoDB" id="4088536at2759"/>
<gene>
    <name evidence="3" type="ORF">PACTADRAFT_77571</name>
</gene>
<dbReference type="PANTHER" id="PTHR15492:SF1">
    <property type="entry name" value="CYCLIN-D1-BINDING PROTEIN 1"/>
    <property type="match status" value="1"/>
</dbReference>
<feature type="domain" description="Cyclin-D1-binding protein 1-like N-terminal" evidence="2">
    <location>
        <begin position="48"/>
        <end position="200"/>
    </location>
</feature>
<accession>A0A1E4TNF9</accession>
<evidence type="ECO:0000313" key="3">
    <source>
        <dbReference type="EMBL" id="ODV93208.1"/>
    </source>
</evidence>
<reference evidence="4" key="1">
    <citation type="submission" date="2016-05" db="EMBL/GenBank/DDBJ databases">
        <title>Comparative genomics of biotechnologically important yeasts.</title>
        <authorList>
            <consortium name="DOE Joint Genome Institute"/>
            <person name="Riley R."/>
            <person name="Haridas S."/>
            <person name="Wolfe K.H."/>
            <person name="Lopes M.R."/>
            <person name="Hittinger C.T."/>
            <person name="Goker M."/>
            <person name="Salamov A."/>
            <person name="Wisecaver J."/>
            <person name="Long T.M."/>
            <person name="Aerts A.L."/>
            <person name="Barry K."/>
            <person name="Choi C."/>
            <person name="Clum A."/>
            <person name="Coughlan A.Y."/>
            <person name="Deshpande S."/>
            <person name="Douglass A.P."/>
            <person name="Hanson S.J."/>
            <person name="Klenk H.-P."/>
            <person name="Labutti K."/>
            <person name="Lapidus A."/>
            <person name="Lindquist E."/>
            <person name="Lipzen A."/>
            <person name="Meier-Kolthoff J.P."/>
            <person name="Ohm R.A."/>
            <person name="Otillar R.P."/>
            <person name="Pangilinan J."/>
            <person name="Peng Y."/>
            <person name="Rokas A."/>
            <person name="Rosa C.A."/>
            <person name="Scheuner C."/>
            <person name="Sibirny A.A."/>
            <person name="Slot J.C."/>
            <person name="Stielow J.B."/>
            <person name="Sun H."/>
            <person name="Kurtzman C.P."/>
            <person name="Blackwell M."/>
            <person name="Grigoriev I.V."/>
            <person name="Jeffries T.W."/>
        </authorList>
    </citation>
    <scope>NUCLEOTIDE SEQUENCE [LARGE SCALE GENOMIC DNA]</scope>
    <source>
        <strain evidence="4">NRRL Y-2460</strain>
    </source>
</reference>
<dbReference type="Pfam" id="PF13324">
    <property type="entry name" value="GCIP_N"/>
    <property type="match status" value="1"/>
</dbReference>
<dbReference type="InterPro" id="IPR026907">
    <property type="entry name" value="GCIP-like"/>
</dbReference>
<sequence length="351" mass="40630">MSGFKTEEELRSLLSSFKEGLEHWKLLFSDPEQTTQVKSSAVKEPIIELVKLNKLIHAHTTKLGIVFKPPIKEITAAYKTVKENSETFVLLISLLCQLNNEERKYSKIYLNEIISIVKQLLISEEELIIELESISSNLKGGKDYENEVDERLVSVGKIWERCDQLVKICELGKVNYLKLKIKDSISIISDALEEFDEWIENPNEFDGDDPFGLDDTNSDAEDNQEPPSSEENEVDKEHDEEYWKETLDFAKKYSQKIKMIKLLLSSFLKSIPAVINGLEVDLLNSKQQKFSELVDDLVCYMMVDNDVNQSEKLLNILKKECDAVIKLVIDLNKNDEKKEKWLLTWQNKFRE</sequence>
<dbReference type="PANTHER" id="PTHR15492">
    <property type="entry name" value="CYCLIN D1-BINDING PROTEIN 1"/>
    <property type="match status" value="1"/>
</dbReference>
<dbReference type="InterPro" id="IPR049317">
    <property type="entry name" value="GCIP-like_N"/>
</dbReference>
<proteinExistence type="predicted"/>